<gene>
    <name evidence="1" type="ORF">J2I48_08845</name>
</gene>
<comment type="caution">
    <text evidence="1">The sequence shown here is derived from an EMBL/GenBank/DDBJ whole genome shotgun (WGS) entry which is preliminary data.</text>
</comment>
<evidence type="ECO:0000313" key="2">
    <source>
        <dbReference type="Proteomes" id="UP000664795"/>
    </source>
</evidence>
<dbReference type="EMBL" id="JAFMYU010000005">
    <property type="protein sequence ID" value="MBO0931097.1"/>
    <property type="molecule type" value="Genomic_DNA"/>
</dbReference>
<proteinExistence type="predicted"/>
<keyword evidence="2" id="KW-1185">Reference proteome</keyword>
<accession>A0A939G6I7</accession>
<protein>
    <submittedName>
        <fullName evidence="1">Uncharacterized protein</fullName>
    </submittedName>
</protein>
<evidence type="ECO:0000313" key="1">
    <source>
        <dbReference type="EMBL" id="MBO0931097.1"/>
    </source>
</evidence>
<dbReference type="AlphaFoldDB" id="A0A939G6I7"/>
<sequence>MENLDYDQLKSLFKRVEGDITLQNLRKDIANKLMKNYPTYETAEFLLDSYPGMVTAFTNRIGPETIEFENKLQTWVGKMILKARPDLKHVYKVFKTCNSNNTELQELAGFEVIDLCMKLEFDEFDISKIWYVFNHARKGSELQFKAASILLTEIGIHSSSVQTILDIAPAGSELEKDAKRQLQISKEYEDQEYDSGFE</sequence>
<dbReference type="RefSeq" id="WP_207335052.1">
    <property type="nucleotide sequence ID" value="NZ_JAFMYU010000005.1"/>
</dbReference>
<organism evidence="1 2">
    <name type="scientific">Fibrella aquatilis</name>
    <dbReference type="NCBI Taxonomy" id="2817059"/>
    <lineage>
        <taxon>Bacteria</taxon>
        <taxon>Pseudomonadati</taxon>
        <taxon>Bacteroidota</taxon>
        <taxon>Cytophagia</taxon>
        <taxon>Cytophagales</taxon>
        <taxon>Spirosomataceae</taxon>
        <taxon>Fibrella</taxon>
    </lineage>
</organism>
<name>A0A939G6I7_9BACT</name>
<reference evidence="1 2" key="1">
    <citation type="submission" date="2021-03" db="EMBL/GenBank/DDBJ databases">
        <title>Fibrella sp. HMF5036 genome sequencing and assembly.</title>
        <authorList>
            <person name="Kang H."/>
            <person name="Kim H."/>
            <person name="Bae S."/>
            <person name="Joh K."/>
        </authorList>
    </citation>
    <scope>NUCLEOTIDE SEQUENCE [LARGE SCALE GENOMIC DNA]</scope>
    <source>
        <strain evidence="1 2">HMF5036</strain>
    </source>
</reference>
<dbReference type="Proteomes" id="UP000664795">
    <property type="component" value="Unassembled WGS sequence"/>
</dbReference>